<protein>
    <submittedName>
        <fullName evidence="1">Uncharacterized protein</fullName>
    </submittedName>
</protein>
<organism evidence="1">
    <name type="scientific">Candidatus Kentrum sp. LFY</name>
    <dbReference type="NCBI Taxonomy" id="2126342"/>
    <lineage>
        <taxon>Bacteria</taxon>
        <taxon>Pseudomonadati</taxon>
        <taxon>Pseudomonadota</taxon>
        <taxon>Gammaproteobacteria</taxon>
        <taxon>Candidatus Kentrum</taxon>
    </lineage>
</organism>
<accession>A0A450UL31</accession>
<reference evidence="1" key="1">
    <citation type="submission" date="2019-02" db="EMBL/GenBank/DDBJ databases">
        <authorList>
            <person name="Gruber-Vodicka R. H."/>
            <person name="Seah K. B. B."/>
        </authorList>
    </citation>
    <scope>NUCLEOTIDE SEQUENCE</scope>
    <source>
        <strain evidence="1">BECK_M7</strain>
    </source>
</reference>
<proteinExistence type="predicted"/>
<name>A0A450UL31_9GAMM</name>
<sequence>MLDGYEIDADMDEQEQVIITVAALELSQAELAAWLQPRVVLI</sequence>
<dbReference type="EMBL" id="CAADFF010000043">
    <property type="protein sequence ID" value="VFJ93249.1"/>
    <property type="molecule type" value="Genomic_DNA"/>
</dbReference>
<dbReference type="AlphaFoldDB" id="A0A450UL31"/>
<gene>
    <name evidence="1" type="ORF">BECKLFY1418B_GA0070995_104314</name>
</gene>
<evidence type="ECO:0000313" key="1">
    <source>
        <dbReference type="EMBL" id="VFJ93249.1"/>
    </source>
</evidence>